<dbReference type="SUPFAM" id="SSF51735">
    <property type="entry name" value="NAD(P)-binding Rossmann-fold domains"/>
    <property type="match status" value="1"/>
</dbReference>
<dbReference type="Pfam" id="PF16363">
    <property type="entry name" value="GDP_Man_Dehyd"/>
    <property type="match status" value="1"/>
</dbReference>
<dbReference type="AlphaFoldDB" id="A0A0G0Z0Z7"/>
<feature type="non-terminal residue" evidence="2">
    <location>
        <position position="1"/>
    </location>
</feature>
<dbReference type="Gene3D" id="3.40.50.720">
    <property type="entry name" value="NAD(P)-binding Rossmann-like Domain"/>
    <property type="match status" value="1"/>
</dbReference>
<evidence type="ECO:0000259" key="1">
    <source>
        <dbReference type="Pfam" id="PF16363"/>
    </source>
</evidence>
<evidence type="ECO:0000313" key="2">
    <source>
        <dbReference type="EMBL" id="KKS42450.1"/>
    </source>
</evidence>
<dbReference type="Gene3D" id="3.90.25.10">
    <property type="entry name" value="UDP-galactose 4-epimerase, domain 1"/>
    <property type="match status" value="1"/>
</dbReference>
<dbReference type="Proteomes" id="UP000033854">
    <property type="component" value="Unassembled WGS sequence"/>
</dbReference>
<comment type="caution">
    <text evidence="2">The sequence shown here is derived from an EMBL/GenBank/DDBJ whole genome shotgun (WGS) entry which is preliminary data.</text>
</comment>
<evidence type="ECO:0000313" key="3">
    <source>
        <dbReference type="Proteomes" id="UP000033854"/>
    </source>
</evidence>
<proteinExistence type="predicted"/>
<dbReference type="InterPro" id="IPR016040">
    <property type="entry name" value="NAD(P)-bd_dom"/>
</dbReference>
<dbReference type="EMBL" id="LCDA01000012">
    <property type="protein sequence ID" value="KKS42450.1"/>
    <property type="molecule type" value="Genomic_DNA"/>
</dbReference>
<dbReference type="PATRIC" id="fig|1618378.3.peg.793"/>
<dbReference type="PANTHER" id="PTHR43000">
    <property type="entry name" value="DTDP-D-GLUCOSE 4,6-DEHYDRATASE-RELATED"/>
    <property type="match status" value="1"/>
</dbReference>
<name>A0A0G0Z0Z7_9BACT</name>
<gene>
    <name evidence="2" type="ORF">UV06_C0012G0001</name>
</gene>
<feature type="domain" description="NAD(P)-binding" evidence="1">
    <location>
        <begin position="1"/>
        <end position="201"/>
    </location>
</feature>
<sequence>LEAVKKFGVKKFHHVSTDEVFGALPLGTEDKFNETTPYNPHSPYAASKASSDHIVRAYFDTFNVPVTITNCSNNFGPYQDPEKFMPRMITNLLTGQKVKVYGDGKYVRDWLHVLDHCRAIELVFLKAAPGSTYCVGGMTEDVNNLEVAQKVIKLLGKNEADSIEFVTDRPGHDRRYAVDWTKINKDLGWSPQYDFDSWLEKTVNWYKENETWWKPLKEKSESIYKK</sequence>
<organism evidence="2 3">
    <name type="scientific">Candidatus Collierbacteria bacterium GW2011_GWA2_42_17</name>
    <dbReference type="NCBI Taxonomy" id="1618378"/>
    <lineage>
        <taxon>Bacteria</taxon>
        <taxon>Candidatus Collieribacteriota</taxon>
    </lineage>
</organism>
<accession>A0A0G0Z0Z7</accession>
<protein>
    <recommendedName>
        <fullName evidence="1">NAD(P)-binding domain-containing protein</fullName>
    </recommendedName>
</protein>
<dbReference type="InterPro" id="IPR036291">
    <property type="entry name" value="NAD(P)-bd_dom_sf"/>
</dbReference>
<reference evidence="2 3" key="1">
    <citation type="journal article" date="2015" name="Nature">
        <title>rRNA introns, odd ribosomes, and small enigmatic genomes across a large radiation of phyla.</title>
        <authorList>
            <person name="Brown C.T."/>
            <person name="Hug L.A."/>
            <person name="Thomas B.C."/>
            <person name="Sharon I."/>
            <person name="Castelle C.J."/>
            <person name="Singh A."/>
            <person name="Wilkins M.J."/>
            <person name="Williams K.H."/>
            <person name="Banfield J.F."/>
        </authorList>
    </citation>
    <scope>NUCLEOTIDE SEQUENCE [LARGE SCALE GENOMIC DNA]</scope>
</reference>